<dbReference type="CDD" id="cd14797">
    <property type="entry name" value="DUF302"/>
    <property type="match status" value="1"/>
</dbReference>
<evidence type="ECO:0000313" key="3">
    <source>
        <dbReference type="EMBL" id="SCB27505.1"/>
    </source>
</evidence>
<feature type="chain" id="PRO_5008684334" evidence="1">
    <location>
        <begin position="25"/>
        <end position="160"/>
    </location>
</feature>
<dbReference type="InterPro" id="IPR035923">
    <property type="entry name" value="TT1751-like_sf"/>
</dbReference>
<dbReference type="EMBL" id="FMAE01000004">
    <property type="protein sequence ID" value="SCB27505.1"/>
    <property type="molecule type" value="Genomic_DNA"/>
</dbReference>
<dbReference type="Gene3D" id="3.30.310.70">
    <property type="entry name" value="TT1751-like domain"/>
    <property type="match status" value="1"/>
</dbReference>
<evidence type="ECO:0000259" key="2">
    <source>
        <dbReference type="Pfam" id="PF03625"/>
    </source>
</evidence>
<proteinExistence type="predicted"/>
<reference evidence="3 4" key="1">
    <citation type="submission" date="2016-08" db="EMBL/GenBank/DDBJ databases">
        <authorList>
            <person name="Seilhamer J.J."/>
        </authorList>
    </citation>
    <scope>NUCLEOTIDE SEQUENCE [LARGE SCALE GENOMIC DNA]</scope>
    <source>
        <strain evidence="3 4">CCBAU 10071</strain>
    </source>
</reference>
<dbReference type="InterPro" id="IPR006311">
    <property type="entry name" value="TAT_signal"/>
</dbReference>
<feature type="signal peptide" evidence="1">
    <location>
        <begin position="1"/>
        <end position="24"/>
    </location>
</feature>
<name>A0A1C3VIP9_9BRAD</name>
<sequence length="160" mass="16486">MTSRRQFVQWTTTLAIAVATSASAAQDKESGMTAMTRLPSVHAFADTVTRLTTALQAKGFTIFATIDQQKAARSVGLDMPPTVLLIYGNPKGGTPLMLAAPDFALELPLKVLVREDAGKVLVVFTPASALEGRHGLPAGLAARLGGAEAVIAAAIGAGSN</sequence>
<dbReference type="PANTHER" id="PTHR38342">
    <property type="entry name" value="SLR5037 PROTEIN"/>
    <property type="match status" value="1"/>
</dbReference>
<evidence type="ECO:0000256" key="1">
    <source>
        <dbReference type="SAM" id="SignalP"/>
    </source>
</evidence>
<organism evidence="3 4">
    <name type="scientific">Bradyrhizobium yuanmingense</name>
    <dbReference type="NCBI Taxonomy" id="108015"/>
    <lineage>
        <taxon>Bacteria</taxon>
        <taxon>Pseudomonadati</taxon>
        <taxon>Pseudomonadota</taxon>
        <taxon>Alphaproteobacteria</taxon>
        <taxon>Hyphomicrobiales</taxon>
        <taxon>Nitrobacteraceae</taxon>
        <taxon>Bradyrhizobium</taxon>
    </lineage>
</organism>
<dbReference type="SUPFAM" id="SSF103247">
    <property type="entry name" value="TT1751-like"/>
    <property type="match status" value="1"/>
</dbReference>
<keyword evidence="1" id="KW-0732">Signal</keyword>
<dbReference type="InterPro" id="IPR005180">
    <property type="entry name" value="DUF302"/>
</dbReference>
<dbReference type="PROSITE" id="PS51318">
    <property type="entry name" value="TAT"/>
    <property type="match status" value="1"/>
</dbReference>
<gene>
    <name evidence="3" type="ORF">GA0061099_100435</name>
</gene>
<dbReference type="AlphaFoldDB" id="A0A1C3VIP9"/>
<feature type="domain" description="DUF302" evidence="2">
    <location>
        <begin position="66"/>
        <end position="125"/>
    </location>
</feature>
<accession>A0A1C3VIP9</accession>
<dbReference type="Proteomes" id="UP000183174">
    <property type="component" value="Unassembled WGS sequence"/>
</dbReference>
<protein>
    <submittedName>
        <fullName evidence="3">Uncharacterized conserved protein, DUF302 family</fullName>
    </submittedName>
</protein>
<dbReference type="Pfam" id="PF03625">
    <property type="entry name" value="DUF302"/>
    <property type="match status" value="1"/>
</dbReference>
<evidence type="ECO:0000313" key="4">
    <source>
        <dbReference type="Proteomes" id="UP000183174"/>
    </source>
</evidence>
<dbReference type="PANTHER" id="PTHR38342:SF2">
    <property type="entry name" value="INNER MEMBRANE OR EXPORTED"/>
    <property type="match status" value="1"/>
</dbReference>